<proteinExistence type="predicted"/>
<evidence type="ECO:0000256" key="1">
    <source>
        <dbReference type="SAM" id="Phobius"/>
    </source>
</evidence>
<evidence type="ECO:0008006" key="4">
    <source>
        <dbReference type="Google" id="ProtNLM"/>
    </source>
</evidence>
<reference evidence="2" key="1">
    <citation type="submission" date="2023-10" db="EMBL/GenBank/DDBJ databases">
        <title>Genome assembly of Pristionchus species.</title>
        <authorList>
            <person name="Yoshida K."/>
            <person name="Sommer R.J."/>
        </authorList>
    </citation>
    <scope>NUCLEOTIDE SEQUENCE</scope>
    <source>
        <strain evidence="2">RS5133</strain>
    </source>
</reference>
<name>A0AAV5WX90_9BILA</name>
<feature type="non-terminal residue" evidence="2">
    <location>
        <position position="126"/>
    </location>
</feature>
<keyword evidence="1" id="KW-1133">Transmembrane helix</keyword>
<feature type="transmembrane region" description="Helical" evidence="1">
    <location>
        <begin position="5"/>
        <end position="23"/>
    </location>
</feature>
<keyword evidence="1" id="KW-0812">Transmembrane</keyword>
<keyword evidence="1" id="KW-0472">Membrane</keyword>
<dbReference type="AlphaFoldDB" id="A0AAV5WX90"/>
<gene>
    <name evidence="2" type="ORF">PFISCL1PPCAC_26576</name>
</gene>
<protein>
    <recommendedName>
        <fullName evidence="4">G protein-coupled receptor</fullName>
    </recommendedName>
</protein>
<evidence type="ECO:0000313" key="2">
    <source>
        <dbReference type="EMBL" id="GMT35279.1"/>
    </source>
</evidence>
<dbReference type="EMBL" id="BTSY01000007">
    <property type="protein sequence ID" value="GMT35279.1"/>
    <property type="molecule type" value="Genomic_DNA"/>
</dbReference>
<feature type="non-terminal residue" evidence="2">
    <location>
        <position position="1"/>
    </location>
</feature>
<feature type="transmembrane region" description="Helical" evidence="1">
    <location>
        <begin position="43"/>
        <end position="69"/>
    </location>
</feature>
<sequence>RMTRVIGSCACAVVYIPIFIRIYQNIHVMSRAQVSSNSTKKLLRTTTTVVLITLNTILLFTLPDIILLVNPKTTSNFFYILNLNKGVVNLVIFFATQTTLREATYAFIKCKKYSVARASVSKMSKM</sequence>
<organism evidence="2 3">
    <name type="scientific">Pristionchus fissidentatus</name>
    <dbReference type="NCBI Taxonomy" id="1538716"/>
    <lineage>
        <taxon>Eukaryota</taxon>
        <taxon>Metazoa</taxon>
        <taxon>Ecdysozoa</taxon>
        <taxon>Nematoda</taxon>
        <taxon>Chromadorea</taxon>
        <taxon>Rhabditida</taxon>
        <taxon>Rhabditina</taxon>
        <taxon>Diplogasteromorpha</taxon>
        <taxon>Diplogasteroidea</taxon>
        <taxon>Neodiplogasteridae</taxon>
        <taxon>Pristionchus</taxon>
    </lineage>
</organism>
<keyword evidence="3" id="KW-1185">Reference proteome</keyword>
<comment type="caution">
    <text evidence="2">The sequence shown here is derived from an EMBL/GenBank/DDBJ whole genome shotgun (WGS) entry which is preliminary data.</text>
</comment>
<dbReference type="Proteomes" id="UP001432322">
    <property type="component" value="Unassembled WGS sequence"/>
</dbReference>
<accession>A0AAV5WX90</accession>
<evidence type="ECO:0000313" key="3">
    <source>
        <dbReference type="Proteomes" id="UP001432322"/>
    </source>
</evidence>